<dbReference type="InterPro" id="IPR001878">
    <property type="entry name" value="Znf_CCHC"/>
</dbReference>
<feature type="compositionally biased region" description="Polar residues" evidence="3">
    <location>
        <begin position="182"/>
        <end position="199"/>
    </location>
</feature>
<dbReference type="InterPro" id="IPR036875">
    <property type="entry name" value="Znf_CCHC_sf"/>
</dbReference>
<dbReference type="SUPFAM" id="SSF57756">
    <property type="entry name" value="Retrovirus zinc finger-like domains"/>
    <property type="match status" value="1"/>
</dbReference>
<feature type="domain" description="CCHC-type" evidence="4">
    <location>
        <begin position="112"/>
        <end position="126"/>
    </location>
</feature>
<accession>A0A2N5UN93</accession>
<keyword evidence="2" id="KW-0862">Zinc</keyword>
<evidence type="ECO:0000313" key="6">
    <source>
        <dbReference type="Proteomes" id="UP000235392"/>
    </source>
</evidence>
<feature type="region of interest" description="Disordered" evidence="3">
    <location>
        <begin position="182"/>
        <end position="201"/>
    </location>
</feature>
<organism evidence="5 6">
    <name type="scientific">Puccinia coronata f. sp. avenae</name>
    <dbReference type="NCBI Taxonomy" id="200324"/>
    <lineage>
        <taxon>Eukaryota</taxon>
        <taxon>Fungi</taxon>
        <taxon>Dikarya</taxon>
        <taxon>Basidiomycota</taxon>
        <taxon>Pucciniomycotina</taxon>
        <taxon>Pucciniomycetes</taxon>
        <taxon>Pucciniales</taxon>
        <taxon>Pucciniaceae</taxon>
        <taxon>Puccinia</taxon>
    </lineage>
</organism>
<sequence length="359" mass="39635">MFTFLNQKFNTFSQAAQIMVKLEVQQDLGNKAPTFDRMIHLLEICQQQEELSNGKSKSAASSLQQHPSIVMEVSTNQPADLTPFDQQAFLAGVPKSQWGEAVQFYAVTANHCFACGKESHYMRDCPTRARGIPLNQQQCGPFPYPPQPYGFQSPPFQQHQSGSGMLPLQQHLRPADNFCPNYSQHQSRSQASTTSNVSRLTGEASVRQAEVDGLIDGLSSVDFQSMEASFGEVSVSAIIDSGATHNLTGNLSCLHNFCQLKHPIPLNVATRGPGAYTSGIGELRLRVPSGRTVTLNHVFYWILSRYSTPTKLIGSAVYLSEHKIAAFSSQISFCFFSVFLSFLSCFSYSDMQFILSSTL</sequence>
<dbReference type="AlphaFoldDB" id="A0A2N5UN93"/>
<dbReference type="SMART" id="SM00343">
    <property type="entry name" value="ZnF_C2HC"/>
    <property type="match status" value="1"/>
</dbReference>
<reference evidence="5 6" key="1">
    <citation type="submission" date="2017-11" db="EMBL/GenBank/DDBJ databases">
        <title>De novo assembly and phasing of dikaryotic genomes from two isolates of Puccinia coronata f. sp. avenae, the causal agent of oat crown rust.</title>
        <authorList>
            <person name="Miller M.E."/>
            <person name="Zhang Y."/>
            <person name="Omidvar V."/>
            <person name="Sperschneider J."/>
            <person name="Schwessinger B."/>
            <person name="Raley C."/>
            <person name="Palmer J.M."/>
            <person name="Garnica D."/>
            <person name="Upadhyaya N."/>
            <person name="Rathjen J."/>
            <person name="Taylor J.M."/>
            <person name="Park R.F."/>
            <person name="Dodds P.N."/>
            <person name="Hirsch C.D."/>
            <person name="Kianian S.F."/>
            <person name="Figueroa M."/>
        </authorList>
    </citation>
    <scope>NUCLEOTIDE SEQUENCE [LARGE SCALE GENOMIC DNA]</scope>
    <source>
        <strain evidence="5">12SD80</strain>
    </source>
</reference>
<keyword evidence="2" id="KW-0863">Zinc-finger</keyword>
<dbReference type="GO" id="GO:0003676">
    <property type="term" value="F:nucleic acid binding"/>
    <property type="evidence" value="ECO:0007669"/>
    <property type="project" value="InterPro"/>
</dbReference>
<evidence type="ECO:0000313" key="5">
    <source>
        <dbReference type="EMBL" id="PLW39106.1"/>
    </source>
</evidence>
<keyword evidence="1" id="KW-0507">mRNA processing</keyword>
<evidence type="ECO:0000256" key="1">
    <source>
        <dbReference type="ARBA" id="ARBA00022664"/>
    </source>
</evidence>
<name>A0A2N5UN93_9BASI</name>
<keyword evidence="2" id="KW-0479">Metal-binding</keyword>
<comment type="caution">
    <text evidence="5">The sequence shown here is derived from an EMBL/GenBank/DDBJ whole genome shotgun (WGS) entry which is preliminary data.</text>
</comment>
<dbReference type="PROSITE" id="PS50158">
    <property type="entry name" value="ZF_CCHC"/>
    <property type="match status" value="1"/>
</dbReference>
<evidence type="ECO:0000259" key="4">
    <source>
        <dbReference type="PROSITE" id="PS50158"/>
    </source>
</evidence>
<evidence type="ECO:0000256" key="3">
    <source>
        <dbReference type="SAM" id="MobiDB-lite"/>
    </source>
</evidence>
<dbReference type="EMBL" id="PGCI01000119">
    <property type="protein sequence ID" value="PLW39106.1"/>
    <property type="molecule type" value="Genomic_DNA"/>
</dbReference>
<proteinExistence type="predicted"/>
<dbReference type="GO" id="GO:0006397">
    <property type="term" value="P:mRNA processing"/>
    <property type="evidence" value="ECO:0007669"/>
    <property type="project" value="UniProtKB-KW"/>
</dbReference>
<dbReference type="Proteomes" id="UP000235392">
    <property type="component" value="Unassembled WGS sequence"/>
</dbReference>
<evidence type="ECO:0000256" key="2">
    <source>
        <dbReference type="PROSITE-ProRule" id="PRU00047"/>
    </source>
</evidence>
<protein>
    <recommendedName>
        <fullName evidence="4">CCHC-type domain-containing protein</fullName>
    </recommendedName>
</protein>
<gene>
    <name evidence="5" type="ORF">PCASD_08926</name>
</gene>
<dbReference type="GO" id="GO:0008270">
    <property type="term" value="F:zinc ion binding"/>
    <property type="evidence" value="ECO:0007669"/>
    <property type="project" value="UniProtKB-KW"/>
</dbReference>